<sequence length="278" mass="29483">MTASGNFISPDEDFMDEPLNPVVFGIELSPAIIGGLLALIGIGAAAYGFIKLVQPVAEVNKTLSAEISTKEGQLLSQAQQLQDIAKIQAGLDAAMARRREVYSLFASEKTMDTLLLDINQRIESSNASLKGVRSQVEARGIPPILVEAKLKGFTPGEKAVITDSSLGEGVNNKLKRETYAVQISGDYAQIQTILRNLERLEPLLLIRDFNVTSGEPLAETVIGANGRVVVEPKTPLEVSFQLDALLPTADADKPPEIAPPAAAVPAEGAPPAEVAPPP</sequence>
<feature type="region of interest" description="Disordered" evidence="1">
    <location>
        <begin position="250"/>
        <end position="278"/>
    </location>
</feature>
<dbReference type="EMBL" id="QBMP01000048">
    <property type="protein sequence ID" value="PZO57622.1"/>
    <property type="molecule type" value="Genomic_DNA"/>
</dbReference>
<organism evidence="3 4">
    <name type="scientific">Phormidesmis priestleyi</name>
    <dbReference type="NCBI Taxonomy" id="268141"/>
    <lineage>
        <taxon>Bacteria</taxon>
        <taxon>Bacillati</taxon>
        <taxon>Cyanobacteriota</taxon>
        <taxon>Cyanophyceae</taxon>
        <taxon>Leptolyngbyales</taxon>
        <taxon>Leptolyngbyaceae</taxon>
        <taxon>Phormidesmis</taxon>
    </lineage>
</organism>
<reference evidence="3 4" key="2">
    <citation type="submission" date="2018-06" db="EMBL/GenBank/DDBJ databases">
        <title>Metagenomic assembly of (sub)arctic Cyanobacteria and their associated microbiome from non-axenic cultures.</title>
        <authorList>
            <person name="Baurain D."/>
        </authorList>
    </citation>
    <scope>NUCLEOTIDE SEQUENCE [LARGE SCALE GENOMIC DNA]</scope>
    <source>
        <strain evidence="3">ULC027bin1</strain>
    </source>
</reference>
<protein>
    <recommendedName>
        <fullName evidence="5">Pilus assembly protein PilO</fullName>
    </recommendedName>
</protein>
<keyword evidence="2" id="KW-0472">Membrane</keyword>
<dbReference type="AlphaFoldDB" id="A0A2W4XNP1"/>
<comment type="caution">
    <text evidence="3">The sequence shown here is derived from an EMBL/GenBank/DDBJ whole genome shotgun (WGS) entry which is preliminary data.</text>
</comment>
<accession>A0A2W4XNP1</accession>
<gene>
    <name evidence="3" type="ORF">DCF15_06645</name>
</gene>
<evidence type="ECO:0000256" key="1">
    <source>
        <dbReference type="SAM" id="MobiDB-lite"/>
    </source>
</evidence>
<proteinExistence type="predicted"/>
<reference evidence="4" key="1">
    <citation type="submission" date="2018-04" db="EMBL/GenBank/DDBJ databases">
        <authorList>
            <person name="Cornet L."/>
        </authorList>
    </citation>
    <scope>NUCLEOTIDE SEQUENCE [LARGE SCALE GENOMIC DNA]</scope>
</reference>
<feature type="compositionally biased region" description="Low complexity" evidence="1">
    <location>
        <begin position="259"/>
        <end position="272"/>
    </location>
</feature>
<evidence type="ECO:0000313" key="4">
    <source>
        <dbReference type="Proteomes" id="UP000249794"/>
    </source>
</evidence>
<keyword evidence="2" id="KW-0812">Transmembrane</keyword>
<keyword evidence="2" id="KW-1133">Transmembrane helix</keyword>
<feature type="transmembrane region" description="Helical" evidence="2">
    <location>
        <begin position="28"/>
        <end position="50"/>
    </location>
</feature>
<dbReference type="Proteomes" id="UP000249794">
    <property type="component" value="Unassembled WGS sequence"/>
</dbReference>
<evidence type="ECO:0000256" key="2">
    <source>
        <dbReference type="SAM" id="Phobius"/>
    </source>
</evidence>
<evidence type="ECO:0008006" key="5">
    <source>
        <dbReference type="Google" id="ProtNLM"/>
    </source>
</evidence>
<name>A0A2W4XNP1_9CYAN</name>
<evidence type="ECO:0000313" key="3">
    <source>
        <dbReference type="EMBL" id="PZO57622.1"/>
    </source>
</evidence>